<organism evidence="3 4">
    <name type="scientific">Ureibacillus chungkukjangi</name>
    <dbReference type="NCBI Taxonomy" id="1202712"/>
    <lineage>
        <taxon>Bacteria</taxon>
        <taxon>Bacillati</taxon>
        <taxon>Bacillota</taxon>
        <taxon>Bacilli</taxon>
        <taxon>Bacillales</taxon>
        <taxon>Caryophanaceae</taxon>
        <taxon>Ureibacillus</taxon>
    </lineage>
</organism>
<reference evidence="3 4" key="1">
    <citation type="submission" date="2018-06" db="EMBL/GenBank/DDBJ databases">
        <title>Genomic Encyclopedia of Archaeal and Bacterial Type Strains, Phase II (KMG-II): from individual species to whole genera.</title>
        <authorList>
            <person name="Goeker M."/>
        </authorList>
    </citation>
    <scope>NUCLEOTIDE SEQUENCE [LARGE SCALE GENOMIC DNA]</scope>
    <source>
        <strain evidence="3 4">KACC 16626</strain>
    </source>
</reference>
<dbReference type="InterPro" id="IPR000086">
    <property type="entry name" value="NUDIX_hydrolase_dom"/>
</dbReference>
<dbReference type="CDD" id="cd04669">
    <property type="entry name" value="NUDIX_Hydrolase"/>
    <property type="match status" value="1"/>
</dbReference>
<dbReference type="Pfam" id="PF00293">
    <property type="entry name" value="NUDIX"/>
    <property type="match status" value="1"/>
</dbReference>
<comment type="caution">
    <text evidence="3">The sequence shown here is derived from an EMBL/GenBank/DDBJ whole genome shotgun (WGS) entry which is preliminary data.</text>
</comment>
<dbReference type="RefSeq" id="WP_107937909.1">
    <property type="nucleotide sequence ID" value="NZ_CP085009.1"/>
</dbReference>
<dbReference type="Proteomes" id="UP000247416">
    <property type="component" value="Unassembled WGS sequence"/>
</dbReference>
<evidence type="ECO:0000259" key="2">
    <source>
        <dbReference type="PROSITE" id="PS51462"/>
    </source>
</evidence>
<dbReference type="AlphaFoldDB" id="A0A318T8Q6"/>
<evidence type="ECO:0000313" key="4">
    <source>
        <dbReference type="Proteomes" id="UP000247416"/>
    </source>
</evidence>
<protein>
    <submittedName>
        <fullName evidence="3">NUDIX domain-containing protein</fullName>
    </submittedName>
</protein>
<dbReference type="EMBL" id="QJTJ01000070">
    <property type="protein sequence ID" value="PYF01512.1"/>
    <property type="molecule type" value="Genomic_DNA"/>
</dbReference>
<evidence type="ECO:0000256" key="1">
    <source>
        <dbReference type="ARBA" id="ARBA00022801"/>
    </source>
</evidence>
<dbReference type="OrthoDB" id="511483at2"/>
<dbReference type="Gene3D" id="3.90.79.10">
    <property type="entry name" value="Nucleoside Triphosphate Pyrophosphohydrolase"/>
    <property type="match status" value="1"/>
</dbReference>
<feature type="domain" description="Nudix hydrolase" evidence="2">
    <location>
        <begin position="1"/>
        <end position="130"/>
    </location>
</feature>
<keyword evidence="1" id="KW-0378">Hydrolase</keyword>
<accession>A0A318T8Q6</accession>
<sequence>MRDRGSCILVKNQKIVLIKRIREGIVYYVFPGGGIEEDETPEEATKREVLEELGVKIHVEDCFQIIQYNGTQYFFKEEIIEGNIGNGQGEEFTNPTRNRGTYEPMRIPIGNLHLIDVRPSEVAASIQAIFIK</sequence>
<dbReference type="InterPro" id="IPR020476">
    <property type="entry name" value="Nudix_hydrolase"/>
</dbReference>
<dbReference type="GO" id="GO:0016787">
    <property type="term" value="F:hydrolase activity"/>
    <property type="evidence" value="ECO:0007669"/>
    <property type="project" value="UniProtKB-KW"/>
</dbReference>
<proteinExistence type="predicted"/>
<dbReference type="PANTHER" id="PTHR43736">
    <property type="entry name" value="ADP-RIBOSE PYROPHOSPHATASE"/>
    <property type="match status" value="1"/>
</dbReference>
<dbReference type="InterPro" id="IPR015797">
    <property type="entry name" value="NUDIX_hydrolase-like_dom_sf"/>
</dbReference>
<dbReference type="PRINTS" id="PR00502">
    <property type="entry name" value="NUDIXFAMILY"/>
</dbReference>
<dbReference type="PANTHER" id="PTHR43736:SF2">
    <property type="entry name" value="MUTT_NUDIX FAMILY PROTEIN"/>
    <property type="match status" value="1"/>
</dbReference>
<gene>
    <name evidence="3" type="ORF">BJ095_1703</name>
</gene>
<keyword evidence="4" id="KW-1185">Reference proteome</keyword>
<dbReference type="PROSITE" id="PS51462">
    <property type="entry name" value="NUDIX"/>
    <property type="match status" value="1"/>
</dbReference>
<name>A0A318T8Q6_9BACL</name>
<dbReference type="SUPFAM" id="SSF55811">
    <property type="entry name" value="Nudix"/>
    <property type="match status" value="1"/>
</dbReference>
<evidence type="ECO:0000313" key="3">
    <source>
        <dbReference type="EMBL" id="PYF01512.1"/>
    </source>
</evidence>